<dbReference type="InterPro" id="IPR051401">
    <property type="entry name" value="GtrA_CellWall_Glycosyl"/>
</dbReference>
<feature type="transmembrane region" description="Helical" evidence="6">
    <location>
        <begin position="138"/>
        <end position="162"/>
    </location>
</feature>
<dbReference type="GO" id="GO:0005886">
    <property type="term" value="C:plasma membrane"/>
    <property type="evidence" value="ECO:0007669"/>
    <property type="project" value="TreeGrafter"/>
</dbReference>
<comment type="caution">
    <text evidence="8">The sequence shown here is derived from an EMBL/GenBank/DDBJ whole genome shotgun (WGS) entry which is preliminary data.</text>
</comment>
<dbReference type="Pfam" id="PF04138">
    <property type="entry name" value="GtrA_DPMS_TM"/>
    <property type="match status" value="1"/>
</dbReference>
<accession>A0A1F5WRX8</accession>
<protein>
    <recommendedName>
        <fullName evidence="7">GtrA/DPMS transmembrane domain-containing protein</fullName>
    </recommendedName>
</protein>
<keyword evidence="5 6" id="KW-0472">Membrane</keyword>
<gene>
    <name evidence="8" type="ORF">A3F23_03355</name>
</gene>
<comment type="subcellular location">
    <subcellularLocation>
        <location evidence="1">Membrane</location>
        <topology evidence="1">Multi-pass membrane protein</topology>
    </subcellularLocation>
</comment>
<evidence type="ECO:0000256" key="3">
    <source>
        <dbReference type="ARBA" id="ARBA00022692"/>
    </source>
</evidence>
<sequence>MKKDILIGVLIGFLTGVFVLIILFYLSVNFSNKNLIVLAGIPILWGGGVWLGYFLSRFFSFFKQFGKFAVVGFLSAAIDFAVLNFVSSITEITAGATVGLINIPGFVVAVFNGYLWNKLWVFPSASAGQPLFHDFPKFLTVTILGLLINSGVIVVFTTYISSPGAFDPKEWLNIAKVVASAVALIWNFIGYRFIVFARKK</sequence>
<comment type="similarity">
    <text evidence="2">Belongs to the GtrA family.</text>
</comment>
<dbReference type="GO" id="GO:0000271">
    <property type="term" value="P:polysaccharide biosynthetic process"/>
    <property type="evidence" value="ECO:0007669"/>
    <property type="project" value="InterPro"/>
</dbReference>
<evidence type="ECO:0000313" key="8">
    <source>
        <dbReference type="EMBL" id="OGF78001.1"/>
    </source>
</evidence>
<proteinExistence type="inferred from homology"/>
<reference evidence="8 9" key="1">
    <citation type="journal article" date="2016" name="Nat. Commun.">
        <title>Thousands of microbial genomes shed light on interconnected biogeochemical processes in an aquifer system.</title>
        <authorList>
            <person name="Anantharaman K."/>
            <person name="Brown C.T."/>
            <person name="Hug L.A."/>
            <person name="Sharon I."/>
            <person name="Castelle C.J."/>
            <person name="Probst A.J."/>
            <person name="Thomas B.C."/>
            <person name="Singh A."/>
            <person name="Wilkins M.J."/>
            <person name="Karaoz U."/>
            <person name="Brodie E.L."/>
            <person name="Williams K.H."/>
            <person name="Hubbard S.S."/>
            <person name="Banfield J.F."/>
        </authorList>
    </citation>
    <scope>NUCLEOTIDE SEQUENCE [LARGE SCALE GENOMIC DNA]</scope>
</reference>
<dbReference type="Proteomes" id="UP000177723">
    <property type="component" value="Unassembled WGS sequence"/>
</dbReference>
<dbReference type="PANTHER" id="PTHR38459:SF1">
    <property type="entry name" value="PROPHAGE BACTOPRENOL-LINKED GLUCOSE TRANSLOCASE HOMOLOG"/>
    <property type="match status" value="1"/>
</dbReference>
<dbReference type="PANTHER" id="PTHR38459">
    <property type="entry name" value="PROPHAGE BACTOPRENOL-LINKED GLUCOSE TRANSLOCASE HOMOLOG"/>
    <property type="match status" value="1"/>
</dbReference>
<evidence type="ECO:0000256" key="1">
    <source>
        <dbReference type="ARBA" id="ARBA00004141"/>
    </source>
</evidence>
<keyword evidence="3 6" id="KW-0812">Transmembrane</keyword>
<evidence type="ECO:0000256" key="6">
    <source>
        <dbReference type="SAM" id="Phobius"/>
    </source>
</evidence>
<evidence type="ECO:0000256" key="4">
    <source>
        <dbReference type="ARBA" id="ARBA00022989"/>
    </source>
</evidence>
<feature type="transmembrane region" description="Helical" evidence="6">
    <location>
        <begin position="68"/>
        <end position="86"/>
    </location>
</feature>
<evidence type="ECO:0000256" key="5">
    <source>
        <dbReference type="ARBA" id="ARBA00023136"/>
    </source>
</evidence>
<evidence type="ECO:0000313" key="9">
    <source>
        <dbReference type="Proteomes" id="UP000177723"/>
    </source>
</evidence>
<dbReference type="InterPro" id="IPR007267">
    <property type="entry name" value="GtrA_DPMS_TM"/>
</dbReference>
<feature type="transmembrane region" description="Helical" evidence="6">
    <location>
        <begin position="34"/>
        <end position="56"/>
    </location>
</feature>
<keyword evidence="4 6" id="KW-1133">Transmembrane helix</keyword>
<organism evidence="8 9">
    <name type="scientific">Candidatus Giovannonibacteria bacterium RIFCSPHIGHO2_12_FULL_43_15</name>
    <dbReference type="NCBI Taxonomy" id="1798341"/>
    <lineage>
        <taxon>Bacteria</taxon>
        <taxon>Candidatus Giovannoniibacteriota</taxon>
    </lineage>
</organism>
<dbReference type="EMBL" id="MFHT01000007">
    <property type="protein sequence ID" value="OGF78001.1"/>
    <property type="molecule type" value="Genomic_DNA"/>
</dbReference>
<feature type="domain" description="GtrA/DPMS transmembrane" evidence="7">
    <location>
        <begin position="67"/>
        <end position="196"/>
    </location>
</feature>
<feature type="transmembrane region" description="Helical" evidence="6">
    <location>
        <begin position="92"/>
        <end position="117"/>
    </location>
</feature>
<evidence type="ECO:0000256" key="2">
    <source>
        <dbReference type="ARBA" id="ARBA00009399"/>
    </source>
</evidence>
<feature type="transmembrane region" description="Helical" evidence="6">
    <location>
        <begin position="7"/>
        <end position="28"/>
    </location>
</feature>
<dbReference type="AlphaFoldDB" id="A0A1F5WRX8"/>
<name>A0A1F5WRX8_9BACT</name>
<feature type="transmembrane region" description="Helical" evidence="6">
    <location>
        <begin position="174"/>
        <end position="194"/>
    </location>
</feature>
<evidence type="ECO:0000259" key="7">
    <source>
        <dbReference type="Pfam" id="PF04138"/>
    </source>
</evidence>